<keyword evidence="2" id="KW-1185">Reference proteome</keyword>
<dbReference type="Proteomes" id="UP000235965">
    <property type="component" value="Unassembled WGS sequence"/>
</dbReference>
<dbReference type="AlphaFoldDB" id="A0A2J7R3U9"/>
<gene>
    <name evidence="1" type="ORF">B7P43_G04108</name>
</gene>
<name>A0A2J7R3U9_9NEOP</name>
<dbReference type="EMBL" id="NEVH01007818">
    <property type="protein sequence ID" value="PNF35513.1"/>
    <property type="molecule type" value="Genomic_DNA"/>
</dbReference>
<evidence type="ECO:0000313" key="1">
    <source>
        <dbReference type="EMBL" id="PNF35513.1"/>
    </source>
</evidence>
<accession>A0A2J7R3U9</accession>
<reference evidence="1 2" key="1">
    <citation type="submission" date="2017-12" db="EMBL/GenBank/DDBJ databases">
        <title>Hemimetabolous genomes reveal molecular basis of termite eusociality.</title>
        <authorList>
            <person name="Harrison M.C."/>
            <person name="Jongepier E."/>
            <person name="Robertson H.M."/>
            <person name="Arning N."/>
            <person name="Bitard-Feildel T."/>
            <person name="Chao H."/>
            <person name="Childers C.P."/>
            <person name="Dinh H."/>
            <person name="Doddapaneni H."/>
            <person name="Dugan S."/>
            <person name="Gowin J."/>
            <person name="Greiner C."/>
            <person name="Han Y."/>
            <person name="Hu H."/>
            <person name="Hughes D.S.T."/>
            <person name="Huylmans A.-K."/>
            <person name="Kemena C."/>
            <person name="Kremer L.P.M."/>
            <person name="Lee S.L."/>
            <person name="Lopez-Ezquerra A."/>
            <person name="Mallet L."/>
            <person name="Monroy-Kuhn J.M."/>
            <person name="Moser A."/>
            <person name="Murali S.C."/>
            <person name="Muzny D.M."/>
            <person name="Otani S."/>
            <person name="Piulachs M.-D."/>
            <person name="Poelchau M."/>
            <person name="Qu J."/>
            <person name="Schaub F."/>
            <person name="Wada-Katsumata A."/>
            <person name="Worley K.C."/>
            <person name="Xie Q."/>
            <person name="Ylla G."/>
            <person name="Poulsen M."/>
            <person name="Gibbs R.A."/>
            <person name="Schal C."/>
            <person name="Richards S."/>
            <person name="Belles X."/>
            <person name="Korb J."/>
            <person name="Bornberg-Bauer E."/>
        </authorList>
    </citation>
    <scope>NUCLEOTIDE SEQUENCE [LARGE SCALE GENOMIC DNA]</scope>
    <source>
        <tissue evidence="1">Whole body</tissue>
    </source>
</reference>
<comment type="caution">
    <text evidence="1">The sequence shown here is derived from an EMBL/GenBank/DDBJ whole genome shotgun (WGS) entry which is preliminary data.</text>
</comment>
<sequence length="69" mass="7498">MGATASTHFKADTCVPHAILSNQPQHVGTACCHKIFRCLTGKNSLQLDLAPEEAMQHRIQLPGYVVSSH</sequence>
<organism evidence="1 2">
    <name type="scientific">Cryptotermes secundus</name>
    <dbReference type="NCBI Taxonomy" id="105785"/>
    <lineage>
        <taxon>Eukaryota</taxon>
        <taxon>Metazoa</taxon>
        <taxon>Ecdysozoa</taxon>
        <taxon>Arthropoda</taxon>
        <taxon>Hexapoda</taxon>
        <taxon>Insecta</taxon>
        <taxon>Pterygota</taxon>
        <taxon>Neoptera</taxon>
        <taxon>Polyneoptera</taxon>
        <taxon>Dictyoptera</taxon>
        <taxon>Blattodea</taxon>
        <taxon>Blattoidea</taxon>
        <taxon>Termitoidae</taxon>
        <taxon>Kalotermitidae</taxon>
        <taxon>Cryptotermitinae</taxon>
        <taxon>Cryptotermes</taxon>
    </lineage>
</organism>
<evidence type="ECO:0000313" key="2">
    <source>
        <dbReference type="Proteomes" id="UP000235965"/>
    </source>
</evidence>
<protein>
    <submittedName>
        <fullName evidence="1">Uncharacterized protein</fullName>
    </submittedName>
</protein>
<proteinExistence type="predicted"/>
<dbReference type="InParanoid" id="A0A2J7R3U9"/>